<dbReference type="OrthoDB" id="196103at2759"/>
<name>A0A2H3JXD3_WOLCO</name>
<evidence type="ECO:0000256" key="2">
    <source>
        <dbReference type="ARBA" id="ARBA00022692"/>
    </source>
</evidence>
<evidence type="ECO:0000256" key="3">
    <source>
        <dbReference type="ARBA" id="ARBA00022989"/>
    </source>
</evidence>
<evidence type="ECO:0000313" key="6">
    <source>
        <dbReference type="EMBL" id="PCH44643.1"/>
    </source>
</evidence>
<keyword evidence="2 5" id="KW-0812">Transmembrane</keyword>
<feature type="transmembrane region" description="Helical" evidence="5">
    <location>
        <begin position="463"/>
        <end position="480"/>
    </location>
</feature>
<comment type="subcellular location">
    <subcellularLocation>
        <location evidence="1">Membrane</location>
        <topology evidence="1">Multi-pass membrane protein</topology>
    </subcellularLocation>
</comment>
<gene>
    <name evidence="6" type="ORF">WOLCODRAFT_105432</name>
</gene>
<organism evidence="6 7">
    <name type="scientific">Wolfiporia cocos (strain MD-104)</name>
    <name type="common">Brown rot fungus</name>
    <dbReference type="NCBI Taxonomy" id="742152"/>
    <lineage>
        <taxon>Eukaryota</taxon>
        <taxon>Fungi</taxon>
        <taxon>Dikarya</taxon>
        <taxon>Basidiomycota</taxon>
        <taxon>Agaricomycotina</taxon>
        <taxon>Agaricomycetes</taxon>
        <taxon>Polyporales</taxon>
        <taxon>Phaeolaceae</taxon>
        <taxon>Wolfiporia</taxon>
    </lineage>
</organism>
<reference evidence="6 7" key="1">
    <citation type="journal article" date="2012" name="Science">
        <title>The Paleozoic origin of enzymatic lignin decomposition reconstructed from 31 fungal genomes.</title>
        <authorList>
            <person name="Floudas D."/>
            <person name="Binder M."/>
            <person name="Riley R."/>
            <person name="Barry K."/>
            <person name="Blanchette R.A."/>
            <person name="Henrissat B."/>
            <person name="Martinez A.T."/>
            <person name="Otillar R."/>
            <person name="Spatafora J.W."/>
            <person name="Yadav J.S."/>
            <person name="Aerts A."/>
            <person name="Benoit I."/>
            <person name="Boyd A."/>
            <person name="Carlson A."/>
            <person name="Copeland A."/>
            <person name="Coutinho P.M."/>
            <person name="de Vries R.P."/>
            <person name="Ferreira P."/>
            <person name="Findley K."/>
            <person name="Foster B."/>
            <person name="Gaskell J."/>
            <person name="Glotzer D."/>
            <person name="Gorecki P."/>
            <person name="Heitman J."/>
            <person name="Hesse C."/>
            <person name="Hori C."/>
            <person name="Igarashi K."/>
            <person name="Jurgens J.A."/>
            <person name="Kallen N."/>
            <person name="Kersten P."/>
            <person name="Kohler A."/>
            <person name="Kuees U."/>
            <person name="Kumar T.K.A."/>
            <person name="Kuo A."/>
            <person name="LaButti K."/>
            <person name="Larrondo L.F."/>
            <person name="Lindquist E."/>
            <person name="Ling A."/>
            <person name="Lombard V."/>
            <person name="Lucas S."/>
            <person name="Lundell T."/>
            <person name="Martin R."/>
            <person name="McLaughlin D.J."/>
            <person name="Morgenstern I."/>
            <person name="Morin E."/>
            <person name="Murat C."/>
            <person name="Nagy L.G."/>
            <person name="Nolan M."/>
            <person name="Ohm R.A."/>
            <person name="Patyshakuliyeva A."/>
            <person name="Rokas A."/>
            <person name="Ruiz-Duenas F.J."/>
            <person name="Sabat G."/>
            <person name="Salamov A."/>
            <person name="Samejima M."/>
            <person name="Schmutz J."/>
            <person name="Slot J.C."/>
            <person name="St John F."/>
            <person name="Stenlid J."/>
            <person name="Sun H."/>
            <person name="Sun S."/>
            <person name="Syed K."/>
            <person name="Tsang A."/>
            <person name="Wiebenga A."/>
            <person name="Young D."/>
            <person name="Pisabarro A."/>
            <person name="Eastwood D.C."/>
            <person name="Martin F."/>
            <person name="Cullen D."/>
            <person name="Grigoriev I.V."/>
            <person name="Hibbett D.S."/>
        </authorList>
    </citation>
    <scope>NUCLEOTIDE SEQUENCE [LARGE SCALE GENOMIC DNA]</scope>
    <source>
        <strain evidence="6 7">MD-104</strain>
    </source>
</reference>
<feature type="transmembrane region" description="Helical" evidence="5">
    <location>
        <begin position="353"/>
        <end position="375"/>
    </location>
</feature>
<evidence type="ECO:0000313" key="7">
    <source>
        <dbReference type="Proteomes" id="UP000218811"/>
    </source>
</evidence>
<evidence type="ECO:0000256" key="1">
    <source>
        <dbReference type="ARBA" id="ARBA00004141"/>
    </source>
</evidence>
<accession>A0A2H3JXD3</accession>
<dbReference type="InterPro" id="IPR010291">
    <property type="entry name" value="Ion_channel_UNC-93"/>
</dbReference>
<keyword evidence="7" id="KW-1185">Reference proteome</keyword>
<sequence length="550" mass="60314">MNKGPHSDVPAAFPATHSCAHRRLPAIGIGTAPQRWHACSSCPRSTRTCSTSACTCRSTLTLRSTPMAQVILVGITCFGTVGMYQAVLNLGAGGTGNLTLFDTANGILYGFFAVTGCVSGGINNVLGPRLTLFLGTIGYALYLGGIWCYQARGVSWFLILAAALLGVSAALLWSAQGCIMMSYPLERDKGRAFAYFWAVFQLGTLIGAIIAFAINIQSGGLGSVGTGTYLAFLIIIAFGIASALLVLPPDRIVRADGTRVSLKKHASPREEIVGMWRTLRDWRVFALLPMWFASIYFYPYQGALNTSRFDGVTRSLNAVLEGAGAIIGALLIGVFVLDSPFPRLQIARRTRGYLGLGAVVLATSGVWACGLAWQVTFTRADAADMPLINYRDKAYRDKAPLFFFYYFSDSCYQALSYWIMSALTNDPFKLARFAGVYKAVQSAGAAGSFGMDAVKTPFLNEVLASWLMMIASFPLAFLVLRTVKETSYVDDYVHISRPCPLNGWLLTRDWWRRWCTLTMRTRIHLRRRRKRRMRASWQSSYAVLSVAVDG</sequence>
<dbReference type="Pfam" id="PF05978">
    <property type="entry name" value="UNC-93"/>
    <property type="match status" value="1"/>
</dbReference>
<dbReference type="InterPro" id="IPR051617">
    <property type="entry name" value="UNC-93-like_regulator"/>
</dbReference>
<dbReference type="GO" id="GO:0016020">
    <property type="term" value="C:membrane"/>
    <property type="evidence" value="ECO:0007669"/>
    <property type="project" value="UniProtKB-SubCell"/>
</dbReference>
<feature type="transmembrane region" description="Helical" evidence="5">
    <location>
        <begin position="67"/>
        <end position="87"/>
    </location>
</feature>
<feature type="transmembrane region" description="Helical" evidence="5">
    <location>
        <begin position="319"/>
        <end position="341"/>
    </location>
</feature>
<dbReference type="OMA" id="FFSYACY"/>
<proteinExistence type="predicted"/>
<dbReference type="InterPro" id="IPR036259">
    <property type="entry name" value="MFS_trans_sf"/>
</dbReference>
<dbReference type="Proteomes" id="UP000218811">
    <property type="component" value="Unassembled WGS sequence"/>
</dbReference>
<protein>
    <recommendedName>
        <fullName evidence="8">MFS general substrate transporter</fullName>
    </recommendedName>
</protein>
<feature type="transmembrane region" description="Helical" evidence="5">
    <location>
        <begin position="194"/>
        <end position="216"/>
    </location>
</feature>
<dbReference type="AlphaFoldDB" id="A0A2H3JXD3"/>
<keyword evidence="3 5" id="KW-1133">Transmembrane helix</keyword>
<feature type="transmembrane region" description="Helical" evidence="5">
    <location>
        <begin position="282"/>
        <end position="299"/>
    </location>
</feature>
<dbReference type="Gene3D" id="1.20.1250.20">
    <property type="entry name" value="MFS general substrate transporter like domains"/>
    <property type="match status" value="1"/>
</dbReference>
<feature type="transmembrane region" description="Helical" evidence="5">
    <location>
        <begin position="153"/>
        <end position="173"/>
    </location>
</feature>
<dbReference type="SUPFAM" id="SSF103473">
    <property type="entry name" value="MFS general substrate transporter"/>
    <property type="match status" value="1"/>
</dbReference>
<feature type="transmembrane region" description="Helical" evidence="5">
    <location>
        <begin position="228"/>
        <end position="247"/>
    </location>
</feature>
<evidence type="ECO:0000256" key="5">
    <source>
        <dbReference type="SAM" id="Phobius"/>
    </source>
</evidence>
<evidence type="ECO:0000256" key="4">
    <source>
        <dbReference type="ARBA" id="ARBA00023136"/>
    </source>
</evidence>
<dbReference type="EMBL" id="KB468168">
    <property type="protein sequence ID" value="PCH44643.1"/>
    <property type="molecule type" value="Genomic_DNA"/>
</dbReference>
<feature type="transmembrane region" description="Helical" evidence="5">
    <location>
        <begin position="130"/>
        <end position="147"/>
    </location>
</feature>
<evidence type="ECO:0008006" key="8">
    <source>
        <dbReference type="Google" id="ProtNLM"/>
    </source>
</evidence>
<keyword evidence="4 5" id="KW-0472">Membrane</keyword>
<feature type="transmembrane region" description="Helical" evidence="5">
    <location>
        <begin position="107"/>
        <end position="123"/>
    </location>
</feature>
<dbReference type="PANTHER" id="PTHR23294:SF17">
    <property type="entry name" value="DUF895 DOMAIN MEMBRANE PROTEIN"/>
    <property type="match status" value="1"/>
</dbReference>
<dbReference type="PANTHER" id="PTHR23294">
    <property type="entry name" value="ET TRANSLATION PRODUCT-RELATED"/>
    <property type="match status" value="1"/>
</dbReference>